<proteinExistence type="predicted"/>
<dbReference type="AlphaFoldDB" id="A0ABD0NWQ2"/>
<gene>
    <name evidence="6" type="ORF">M9458_037575</name>
</gene>
<keyword evidence="7" id="KW-1185">Reference proteome</keyword>
<reference evidence="6 7" key="1">
    <citation type="submission" date="2024-05" db="EMBL/GenBank/DDBJ databases">
        <title>Genome sequencing and assembly of Indian major carp, Cirrhinus mrigala (Hamilton, 1822).</title>
        <authorList>
            <person name="Mohindra V."/>
            <person name="Chowdhury L.M."/>
            <person name="Lal K."/>
            <person name="Jena J.K."/>
        </authorList>
    </citation>
    <scope>NUCLEOTIDE SEQUENCE [LARGE SCALE GENOMIC DNA]</scope>
    <source>
        <strain evidence="6">CM1030</strain>
        <tissue evidence="6">Blood</tissue>
    </source>
</reference>
<dbReference type="Proteomes" id="UP001529510">
    <property type="component" value="Unassembled WGS sequence"/>
</dbReference>
<keyword evidence="1" id="KW-0479">Metal-binding</keyword>
<dbReference type="InterPro" id="IPR058030">
    <property type="entry name" value="TRIM8/14/16/25/29/45/65_CC"/>
</dbReference>
<evidence type="ECO:0000313" key="6">
    <source>
        <dbReference type="EMBL" id="KAL0165731.1"/>
    </source>
</evidence>
<dbReference type="EMBL" id="JAMKFB020000019">
    <property type="protein sequence ID" value="KAL0165731.1"/>
    <property type="molecule type" value="Genomic_DNA"/>
</dbReference>
<evidence type="ECO:0000313" key="7">
    <source>
        <dbReference type="Proteomes" id="UP001529510"/>
    </source>
</evidence>
<keyword evidence="2" id="KW-0863">Zinc-finger</keyword>
<dbReference type="GO" id="GO:0008270">
    <property type="term" value="F:zinc ion binding"/>
    <property type="evidence" value="ECO:0007669"/>
    <property type="project" value="UniProtKB-KW"/>
</dbReference>
<keyword evidence="4" id="KW-0175">Coiled coil</keyword>
<feature type="non-terminal residue" evidence="6">
    <location>
        <position position="1"/>
    </location>
</feature>
<dbReference type="PANTHER" id="PTHR25465">
    <property type="entry name" value="B-BOX DOMAIN CONTAINING"/>
    <property type="match status" value="1"/>
</dbReference>
<feature type="domain" description="TRIM8/14/16/25/29/45/65 coiled-coil region" evidence="5">
    <location>
        <begin position="1"/>
        <end position="78"/>
    </location>
</feature>
<dbReference type="PANTHER" id="PTHR25465:SF5">
    <property type="entry name" value="E3 UBIQUITIN_ISG15 LIGASE TRIM25-RELATED"/>
    <property type="match status" value="1"/>
</dbReference>
<accession>A0ABD0NWQ2</accession>
<evidence type="ECO:0000256" key="3">
    <source>
        <dbReference type="ARBA" id="ARBA00022833"/>
    </source>
</evidence>
<protein>
    <recommendedName>
        <fullName evidence="5">TRIM8/14/16/25/29/45/65 coiled-coil region domain-containing protein</fullName>
    </recommendedName>
</protein>
<evidence type="ECO:0000259" key="5">
    <source>
        <dbReference type="Pfam" id="PF25600"/>
    </source>
</evidence>
<dbReference type="InterPro" id="IPR051051">
    <property type="entry name" value="E3_ubiq-ligase_TRIM/RNF"/>
</dbReference>
<name>A0ABD0NWQ2_CIRMR</name>
<feature type="coiled-coil region" evidence="4">
    <location>
        <begin position="33"/>
        <end position="67"/>
    </location>
</feature>
<evidence type="ECO:0000256" key="1">
    <source>
        <dbReference type="ARBA" id="ARBA00022723"/>
    </source>
</evidence>
<evidence type="ECO:0000256" key="4">
    <source>
        <dbReference type="SAM" id="Coils"/>
    </source>
</evidence>
<evidence type="ECO:0000256" key="2">
    <source>
        <dbReference type="ARBA" id="ARBA00022771"/>
    </source>
</evidence>
<organism evidence="6 7">
    <name type="scientific">Cirrhinus mrigala</name>
    <name type="common">Mrigala</name>
    <dbReference type="NCBI Taxonomy" id="683832"/>
    <lineage>
        <taxon>Eukaryota</taxon>
        <taxon>Metazoa</taxon>
        <taxon>Chordata</taxon>
        <taxon>Craniata</taxon>
        <taxon>Vertebrata</taxon>
        <taxon>Euteleostomi</taxon>
        <taxon>Actinopterygii</taxon>
        <taxon>Neopterygii</taxon>
        <taxon>Teleostei</taxon>
        <taxon>Ostariophysi</taxon>
        <taxon>Cypriniformes</taxon>
        <taxon>Cyprinidae</taxon>
        <taxon>Labeoninae</taxon>
        <taxon>Labeonini</taxon>
        <taxon>Cirrhinus</taxon>
    </lineage>
</organism>
<keyword evidence="3" id="KW-0862">Zinc</keyword>
<dbReference type="Pfam" id="PF25600">
    <property type="entry name" value="TRIM_CC"/>
    <property type="match status" value="1"/>
</dbReference>
<sequence length="78" mass="9205">RSAQTAVEDSERIFTELISSIERRRSQVTQIIRDREKTVVSQAEGLMKQLEQEIDDLSRRNAELELLSQTRDHIYFLQ</sequence>
<feature type="non-terminal residue" evidence="6">
    <location>
        <position position="78"/>
    </location>
</feature>
<comment type="caution">
    <text evidence="6">The sequence shown here is derived from an EMBL/GenBank/DDBJ whole genome shotgun (WGS) entry which is preliminary data.</text>
</comment>